<feature type="transmembrane region" description="Helical" evidence="1">
    <location>
        <begin position="47"/>
        <end position="67"/>
    </location>
</feature>
<evidence type="ECO:0000256" key="1">
    <source>
        <dbReference type="SAM" id="Phobius"/>
    </source>
</evidence>
<reference evidence="3" key="1">
    <citation type="submission" date="2016-10" db="EMBL/GenBank/DDBJ databases">
        <authorList>
            <person name="Varghese N."/>
            <person name="Submissions S."/>
        </authorList>
    </citation>
    <scope>NUCLEOTIDE SEQUENCE [LARGE SCALE GENOMIC DNA]</scope>
    <source>
        <strain evidence="3">DSM 19110</strain>
    </source>
</reference>
<organism evidence="2 3">
    <name type="scientific">Pedobacter steynii</name>
    <dbReference type="NCBI Taxonomy" id="430522"/>
    <lineage>
        <taxon>Bacteria</taxon>
        <taxon>Pseudomonadati</taxon>
        <taxon>Bacteroidota</taxon>
        <taxon>Sphingobacteriia</taxon>
        <taxon>Sphingobacteriales</taxon>
        <taxon>Sphingobacteriaceae</taxon>
        <taxon>Pedobacter</taxon>
    </lineage>
</organism>
<feature type="transmembrane region" description="Helical" evidence="1">
    <location>
        <begin position="20"/>
        <end position="41"/>
    </location>
</feature>
<protein>
    <submittedName>
        <fullName evidence="2">Uncharacterized protein</fullName>
    </submittedName>
</protein>
<keyword evidence="3" id="KW-1185">Reference proteome</keyword>
<keyword evidence="1" id="KW-1133">Transmembrane helix</keyword>
<dbReference type="RefSeq" id="WP_074604237.1">
    <property type="nucleotide sequence ID" value="NZ_FNGY01000001.1"/>
</dbReference>
<evidence type="ECO:0000313" key="3">
    <source>
        <dbReference type="Proteomes" id="UP000183200"/>
    </source>
</evidence>
<gene>
    <name evidence="2" type="ORF">SAMN05421820_101282</name>
</gene>
<keyword evidence="1" id="KW-0812">Transmembrane</keyword>
<dbReference type="EMBL" id="FNGY01000001">
    <property type="protein sequence ID" value="SDL37545.1"/>
    <property type="molecule type" value="Genomic_DNA"/>
</dbReference>
<dbReference type="AlphaFoldDB" id="A0A1G9JJU5"/>
<dbReference type="Proteomes" id="UP000183200">
    <property type="component" value="Unassembled WGS sequence"/>
</dbReference>
<sequence length="70" mass="7803">MAKRRTKKITTKGRSLKEVLILLGILFSAMLFIIKVITGGIGWLEVFAPVLIAFFIVFLLSVLKAALRKV</sequence>
<accession>A0A1G9JJU5</accession>
<dbReference type="OrthoDB" id="9963662at2"/>
<name>A0A1G9JJU5_9SPHI</name>
<keyword evidence="1" id="KW-0472">Membrane</keyword>
<proteinExistence type="predicted"/>
<evidence type="ECO:0000313" key="2">
    <source>
        <dbReference type="EMBL" id="SDL37545.1"/>
    </source>
</evidence>